<dbReference type="InterPro" id="IPR000182">
    <property type="entry name" value="GNAT_dom"/>
</dbReference>
<dbReference type="Proteomes" id="UP000220922">
    <property type="component" value="Unassembled WGS sequence"/>
</dbReference>
<dbReference type="Gene3D" id="3.40.630.30">
    <property type="match status" value="1"/>
</dbReference>
<dbReference type="GO" id="GO:0005737">
    <property type="term" value="C:cytoplasm"/>
    <property type="evidence" value="ECO:0007669"/>
    <property type="project" value="TreeGrafter"/>
</dbReference>
<evidence type="ECO:0000259" key="1">
    <source>
        <dbReference type="PROSITE" id="PS51186"/>
    </source>
</evidence>
<keyword evidence="3" id="KW-1185">Reference proteome</keyword>
<dbReference type="CDD" id="cd04301">
    <property type="entry name" value="NAT_SF"/>
    <property type="match status" value="1"/>
</dbReference>
<dbReference type="EMBL" id="LYXE01000050">
    <property type="protein sequence ID" value="PDW00236.1"/>
    <property type="molecule type" value="Genomic_DNA"/>
</dbReference>
<dbReference type="GO" id="GO:0008999">
    <property type="term" value="F:protein-N-terminal-alanine acetyltransferase activity"/>
    <property type="evidence" value="ECO:0007669"/>
    <property type="project" value="TreeGrafter"/>
</dbReference>
<dbReference type="AlphaFoldDB" id="A0A2H3KRM3"/>
<dbReference type="PANTHER" id="PTHR43792">
    <property type="entry name" value="GNAT FAMILY, PUTATIVE (AFU_ORTHOLOGUE AFUA_3G00765)-RELATED-RELATED"/>
    <property type="match status" value="1"/>
</dbReference>
<feature type="domain" description="N-acetyltransferase" evidence="1">
    <location>
        <begin position="14"/>
        <end position="179"/>
    </location>
</feature>
<evidence type="ECO:0000313" key="2">
    <source>
        <dbReference type="EMBL" id="PDW00236.1"/>
    </source>
</evidence>
<gene>
    <name evidence="2" type="ORF">A9Q02_10475</name>
</gene>
<reference evidence="2 3" key="1">
    <citation type="submission" date="2016-05" db="EMBL/GenBank/DDBJ databases">
        <authorList>
            <person name="Lavstsen T."/>
            <person name="Jespersen J.S."/>
        </authorList>
    </citation>
    <scope>NUCLEOTIDE SEQUENCE [LARGE SCALE GENOMIC DNA]</scope>
    <source>
        <strain evidence="2 3">B7-9</strain>
    </source>
</reference>
<name>A0A2H3KRM3_9CHLR</name>
<dbReference type="PANTHER" id="PTHR43792:SF9">
    <property type="entry name" value="RIBOSOMAL-PROTEIN-ALANINE ACETYLTRANSFERASE"/>
    <property type="match status" value="1"/>
</dbReference>
<dbReference type="PROSITE" id="PS51186">
    <property type="entry name" value="GNAT"/>
    <property type="match status" value="1"/>
</dbReference>
<protein>
    <recommendedName>
        <fullName evidence="1">N-acetyltransferase domain-containing protein</fullName>
    </recommendedName>
</protein>
<dbReference type="SUPFAM" id="SSF55729">
    <property type="entry name" value="Acyl-CoA N-acyltransferases (Nat)"/>
    <property type="match status" value="1"/>
</dbReference>
<accession>A0A2H3KRM3</accession>
<dbReference type="InterPro" id="IPR016181">
    <property type="entry name" value="Acyl_CoA_acyltransferase"/>
</dbReference>
<comment type="caution">
    <text evidence="2">The sequence shown here is derived from an EMBL/GenBank/DDBJ whole genome shotgun (WGS) entry which is preliminary data.</text>
</comment>
<sequence>MQSMLFPTLRTKRLVLRPIARTDTPFIVRHFLDPQVQRYLLDEEPFTTEAQAAAIIDFYLERPDLPYNRWIVVRKSDGEPLGTCGFHRWNPQHRRAEIGYDLSPASWGHGYMREAVRAMLAHGFGTLELHRIEAIVAVANAPSANLLCRLGFQREAILRDYYFRDGVFHDHQLFACLRGEER</sequence>
<proteinExistence type="predicted"/>
<organism evidence="2 3">
    <name type="scientific">Candidatus Chloroploca asiatica</name>
    <dbReference type="NCBI Taxonomy" id="1506545"/>
    <lineage>
        <taxon>Bacteria</taxon>
        <taxon>Bacillati</taxon>
        <taxon>Chloroflexota</taxon>
        <taxon>Chloroflexia</taxon>
        <taxon>Chloroflexales</taxon>
        <taxon>Chloroflexineae</taxon>
        <taxon>Oscillochloridaceae</taxon>
        <taxon>Candidatus Chloroploca</taxon>
    </lineage>
</organism>
<evidence type="ECO:0000313" key="3">
    <source>
        <dbReference type="Proteomes" id="UP000220922"/>
    </source>
</evidence>
<dbReference type="Pfam" id="PF13302">
    <property type="entry name" value="Acetyltransf_3"/>
    <property type="match status" value="1"/>
</dbReference>
<dbReference type="InterPro" id="IPR051531">
    <property type="entry name" value="N-acetyltransferase"/>
</dbReference>